<reference evidence="1 2" key="1">
    <citation type="journal article" date="2010" name="Syst. Appl. Microbiol.">
        <title>Four new species of Chryseobacterium from the rhizosphere of coastal sand dune plants, Chryseobacterium elymi sp. nov., Chryseobacterium hagamense sp. nov., Chryseobacterium lathyri sp. nov. and Chryseobacterium rhizosphaerae sp. nov.</title>
        <authorList>
            <person name="Cho S.H."/>
            <person name="Lee K.S."/>
            <person name="Shin D.S."/>
            <person name="Han J.H."/>
            <person name="Park K.S."/>
            <person name="Lee C.H."/>
            <person name="Park K.H."/>
            <person name="Kim S.B."/>
        </authorList>
    </citation>
    <scope>NUCLEOTIDE SEQUENCE [LARGE SCALE GENOMIC DNA]</scope>
    <source>
        <strain evidence="1 2">KCTC 22547</strain>
    </source>
</reference>
<keyword evidence="2" id="KW-1185">Reference proteome</keyword>
<dbReference type="EMBL" id="QNUH01000051">
    <property type="protein sequence ID" value="REC71123.1"/>
    <property type="molecule type" value="Genomic_DNA"/>
</dbReference>
<organism evidence="1 2">
    <name type="scientific">Chryseobacterium elymi</name>
    <dbReference type="NCBI Taxonomy" id="395936"/>
    <lineage>
        <taxon>Bacteria</taxon>
        <taxon>Pseudomonadati</taxon>
        <taxon>Bacteroidota</taxon>
        <taxon>Flavobacteriia</taxon>
        <taxon>Flavobacteriales</taxon>
        <taxon>Weeksellaceae</taxon>
        <taxon>Chryseobacterium group</taxon>
        <taxon>Chryseobacterium</taxon>
    </lineage>
</organism>
<evidence type="ECO:0000313" key="2">
    <source>
        <dbReference type="Proteomes" id="UP000257030"/>
    </source>
</evidence>
<protein>
    <recommendedName>
        <fullName evidence="3">RHS repeat protein</fullName>
    </recommendedName>
</protein>
<sequence>MSSNLGQYNPTEIDLFSGQPNINFNLFNFSKEGYNVDLNLAYNLASIKPDIPPGWNGAGWSLNVGGVVTRTVKGGVDEVYMNNITPHNKYSYYDNYSSLDATDWDSPSKMQQFIDNNRSIGGNERTVYPAPDEFNFNVNGMSGSFYKNHKGSWIIASGDFKDIKVEDELKTDFSLYEDGLHIVNNRTHIVKRIIYGFTLTDQKGIKYIFGKTPESIEFSATPNSTVVDSYNPNFVANSWFLTKVILPSGFEITYNYERENKAFYKVHSSFASLYTNINSGTVIKKNQGVSGNIERTFITYLKDIKINNIYSVDFFRSTANVEEYDYTKVNGNIWTGGFGYTHHYATDVRYAKHFSKLDRITVKQNSVVEEINFSYLEDPTKKLYLTGFNHNGKPYQFEYYSTDIPKYNLRKNDHWGYYNNKSFTESVATADGLYYSYDQLKNVLSSYKETDPLQLTKGVLKKVIYPTKGFSEYIYEAHDYNKVISVQTTSPVGFYIENTTKQTAGGLRIKRTITNPGDAQNIVKDYFYTDTGTAIGNSSGILSGKPIYFEEDQNSGARIYRFADMPIIPSNNTKGKHIVYSKVTEKVSETNAGGTIEYIFSNSDNGYLDIRPNTFMFTSFSSGNTTIYNNLRNLGYNSLEFERGEPLSITKKDQNGQIVYQTKFKYSDAPSRFDSNVRSYDFQSNVYGEPIINGPWTIMSGMAELIRLSAYNNYSYHPYLREKENVFYKNNAPVLSEITKYTYGSALHNQLTKQEFSASGNSTTTSYNYAHEKGNQLMLSKNMIGIPLETTTTKTINGATKTLSKTETLYPLNQSEANIKTSGLALPTSVLSYDLQNTTTPSTEVTYDKYDSKGNLQQYTAKNGISTTIIWGYNQTQPIAKIEGAKLSDISQSLIDNIVSASDNDAQLGTEASEQALISALDLFRNNSALSTYQITSYSYDPLIGVTSITPPSGIREVYVYDTANRLKEVKQLDKDAAGNPVYKIVKEYKYNYKN</sequence>
<evidence type="ECO:0008006" key="3">
    <source>
        <dbReference type="Google" id="ProtNLM"/>
    </source>
</evidence>
<dbReference type="AlphaFoldDB" id="A0A3D9CZD6"/>
<comment type="caution">
    <text evidence="1">The sequence shown here is derived from an EMBL/GenBank/DDBJ whole genome shotgun (WGS) entry which is preliminary data.</text>
</comment>
<name>A0A3D9CZD6_9FLAO</name>
<dbReference type="Proteomes" id="UP000257030">
    <property type="component" value="Unassembled WGS sequence"/>
</dbReference>
<proteinExistence type="predicted"/>
<evidence type="ECO:0000313" key="1">
    <source>
        <dbReference type="EMBL" id="REC71123.1"/>
    </source>
</evidence>
<gene>
    <name evidence="1" type="ORF">DRF60_20715</name>
</gene>
<dbReference type="Gene3D" id="2.180.10.10">
    <property type="entry name" value="RHS repeat-associated core"/>
    <property type="match status" value="1"/>
</dbReference>
<accession>A0A3D9CZD6</accession>